<dbReference type="CTD" id="8230354"/>
<evidence type="ECO:0000256" key="4">
    <source>
        <dbReference type="ARBA" id="ARBA00022691"/>
    </source>
</evidence>
<organism>
    <name type="scientific">Pediculus humanus subsp. corporis</name>
    <name type="common">Body louse</name>
    <dbReference type="NCBI Taxonomy" id="121224"/>
    <lineage>
        <taxon>Eukaryota</taxon>
        <taxon>Metazoa</taxon>
        <taxon>Ecdysozoa</taxon>
        <taxon>Arthropoda</taxon>
        <taxon>Hexapoda</taxon>
        <taxon>Insecta</taxon>
        <taxon>Pterygota</taxon>
        <taxon>Neoptera</taxon>
        <taxon>Paraneoptera</taxon>
        <taxon>Psocodea</taxon>
        <taxon>Troctomorpha</taxon>
        <taxon>Phthiraptera</taxon>
        <taxon>Anoplura</taxon>
        <taxon>Pediculidae</taxon>
        <taxon>Pediculus</taxon>
    </lineage>
</organism>
<dbReference type="GO" id="GO:0070475">
    <property type="term" value="P:rRNA base methylation"/>
    <property type="evidence" value="ECO:0007669"/>
    <property type="project" value="TreeGrafter"/>
</dbReference>
<dbReference type="Pfam" id="PF01795">
    <property type="entry name" value="Methyltransf_5"/>
    <property type="match status" value="1"/>
</dbReference>
<dbReference type="STRING" id="121224.E0VUM1"/>
<dbReference type="HAMAP" id="MF_01007">
    <property type="entry name" value="16SrRNA_methyltr_H"/>
    <property type="match status" value="1"/>
</dbReference>
<dbReference type="CDD" id="cd02440">
    <property type="entry name" value="AdoMet_MTases"/>
    <property type="match status" value="1"/>
</dbReference>
<reference evidence="6" key="3">
    <citation type="submission" date="2020-05" db="UniProtKB">
        <authorList>
            <consortium name="EnsemblMetazoa"/>
        </authorList>
    </citation>
    <scope>IDENTIFICATION</scope>
    <source>
        <strain evidence="6">USDA</strain>
    </source>
</reference>
<dbReference type="EMBL" id="AAZO01005508">
    <property type="status" value="NOT_ANNOTATED_CDS"/>
    <property type="molecule type" value="Genomic_DNA"/>
</dbReference>
<reference evidence="5" key="2">
    <citation type="submission" date="2007-04" db="EMBL/GenBank/DDBJ databases">
        <title>The genome of the human body louse.</title>
        <authorList>
            <consortium name="The Human Body Louse Genome Consortium"/>
            <person name="Kirkness E."/>
            <person name="Walenz B."/>
            <person name="Hass B."/>
            <person name="Bruggner R."/>
            <person name="Strausberg R."/>
        </authorList>
    </citation>
    <scope>NUCLEOTIDE SEQUENCE</scope>
    <source>
        <strain evidence="5">USDA</strain>
    </source>
</reference>
<dbReference type="SUPFAM" id="SSF53335">
    <property type="entry name" value="S-adenosyl-L-methionine-dependent methyltransferases"/>
    <property type="match status" value="1"/>
</dbReference>
<dbReference type="VEuPathDB" id="VectorBase:PHUM452370"/>
<reference evidence="5" key="1">
    <citation type="submission" date="2007-04" db="EMBL/GenBank/DDBJ databases">
        <title>Annotation of Pediculus humanus corporis strain USDA.</title>
        <authorList>
            <person name="Kirkness E."/>
            <person name="Hannick L."/>
            <person name="Hass B."/>
            <person name="Bruggner R."/>
            <person name="Lawson D."/>
            <person name="Bidwell S."/>
            <person name="Joardar V."/>
            <person name="Caler E."/>
            <person name="Walenz B."/>
            <person name="Inman J."/>
            <person name="Schobel S."/>
            <person name="Galinsky K."/>
            <person name="Amedeo P."/>
            <person name="Strausberg R."/>
        </authorList>
    </citation>
    <scope>NUCLEOTIDE SEQUENCE</scope>
    <source>
        <strain evidence="5">USDA</strain>
    </source>
</reference>
<dbReference type="RefSeq" id="XP_002429815.1">
    <property type="nucleotide sequence ID" value="XM_002429770.1"/>
</dbReference>
<dbReference type="HOGENOM" id="CLU_038422_1_0_1"/>
<dbReference type="InParanoid" id="E0VUM1"/>
<dbReference type="EMBL" id="DS235787">
    <property type="protein sequence ID" value="EEB17077.1"/>
    <property type="molecule type" value="Genomic_DNA"/>
</dbReference>
<dbReference type="Proteomes" id="UP000009046">
    <property type="component" value="Unassembled WGS sequence"/>
</dbReference>
<dbReference type="InterPro" id="IPR002903">
    <property type="entry name" value="RsmH"/>
</dbReference>
<dbReference type="OMA" id="NPAKRTF"/>
<keyword evidence="2 5" id="KW-0489">Methyltransferase</keyword>
<dbReference type="InterPro" id="IPR023397">
    <property type="entry name" value="SAM-dep_MeTrfase_MraW_recog"/>
</dbReference>
<evidence type="ECO:0000313" key="5">
    <source>
        <dbReference type="EMBL" id="EEB17077.1"/>
    </source>
</evidence>
<name>E0VUM1_PEDHC</name>
<dbReference type="NCBIfam" id="TIGR00006">
    <property type="entry name" value="16S rRNA (cytosine(1402)-N(4))-methyltransferase RsmH"/>
    <property type="match status" value="1"/>
</dbReference>
<gene>
    <name evidence="6" type="primary">8230354</name>
    <name evidence="5" type="ORF">Phum_PHUM452370</name>
</gene>
<dbReference type="PANTHER" id="PTHR11265">
    <property type="entry name" value="S-ADENOSYL-METHYLTRANSFERASE MRAW"/>
    <property type="match status" value="1"/>
</dbReference>
<proteinExistence type="inferred from homology"/>
<keyword evidence="4" id="KW-0949">S-adenosyl-L-methionine</keyword>
<evidence type="ECO:0000256" key="3">
    <source>
        <dbReference type="ARBA" id="ARBA00022679"/>
    </source>
</evidence>
<dbReference type="SUPFAM" id="SSF81799">
    <property type="entry name" value="Putative methyltransferase TM0872, insert domain"/>
    <property type="match status" value="1"/>
</dbReference>
<protein>
    <submittedName>
        <fullName evidence="5 6">S-adenosyl-methyltransferase mraW, putative</fullName>
    </submittedName>
</protein>
<keyword evidence="7" id="KW-1185">Reference proteome</keyword>
<dbReference type="GeneID" id="8230354"/>
<dbReference type="eggNOG" id="KOG2782">
    <property type="taxonomic scope" value="Eukaryota"/>
</dbReference>
<dbReference type="PANTHER" id="PTHR11265:SF0">
    <property type="entry name" value="12S RRNA N4-METHYLCYTIDINE METHYLTRANSFERASE"/>
    <property type="match status" value="1"/>
</dbReference>
<accession>E0VUM1</accession>
<dbReference type="OrthoDB" id="16290at2759"/>
<dbReference type="KEGG" id="phu:Phum_PHUM452370"/>
<dbReference type="InterPro" id="IPR029063">
    <property type="entry name" value="SAM-dependent_MTases_sf"/>
</dbReference>
<evidence type="ECO:0000313" key="7">
    <source>
        <dbReference type="Proteomes" id="UP000009046"/>
    </source>
</evidence>
<sequence>MSLANSIVNKFKYINNNNNKSNLIKEIIRKNHGENVIVTTTQDDVNKKPHEPVMLNEVIKNLDLKKGNLFLDMTFGSGGHSLELLNRVPDLKILALDRDPIAYEYALNAKEKHPDNIYPLLGKFSDLPKLLNDNNIKANTIDGILLDLGCSSMQFDTPERGFSINNDGPLDMRMDCDRIKGSLTAGDVIAHATEMELYNIFKKYGEEKRSRKIARAITQMRNTFKPIKTTKDLNDLISVVLTDVRYDKLNRKTGTGTKIFQALRIFVNNELNELNYAMTLAHHYLKVGSRAVVLTFHSLEDVIVKRHFKNQHQLNYVQNLPLNMINSLKTYDECEFNSFNKQYWIPVNKKVLIPDSFEVCNNPRSRSAKLRAAIKTQESVYK</sequence>
<evidence type="ECO:0000313" key="6">
    <source>
        <dbReference type="EnsemblMetazoa" id="PHUM452370-PA"/>
    </source>
</evidence>
<evidence type="ECO:0000256" key="1">
    <source>
        <dbReference type="ARBA" id="ARBA00010396"/>
    </source>
</evidence>
<dbReference type="Gene3D" id="1.10.150.170">
    <property type="entry name" value="Putative methyltransferase TM0872, insert domain"/>
    <property type="match status" value="1"/>
</dbReference>
<dbReference type="FunCoup" id="E0VUM1">
    <property type="interactions" value="588"/>
</dbReference>
<dbReference type="EnsemblMetazoa" id="PHUM452370-RA">
    <property type="protein sequence ID" value="PHUM452370-PA"/>
    <property type="gene ID" value="PHUM452370"/>
</dbReference>
<evidence type="ECO:0000256" key="2">
    <source>
        <dbReference type="ARBA" id="ARBA00022603"/>
    </source>
</evidence>
<dbReference type="Gene3D" id="3.40.50.150">
    <property type="entry name" value="Vaccinia Virus protein VP39"/>
    <property type="match status" value="1"/>
</dbReference>
<comment type="similarity">
    <text evidence="1">Belongs to the methyltransferase superfamily. RsmH family.</text>
</comment>
<keyword evidence="3 5" id="KW-0808">Transferase</keyword>
<dbReference type="GO" id="GO:0071424">
    <property type="term" value="F:rRNA (cytosine-N4-)-methyltransferase activity"/>
    <property type="evidence" value="ECO:0007669"/>
    <property type="project" value="TreeGrafter"/>
</dbReference>
<dbReference type="AlphaFoldDB" id="E0VUM1"/>